<dbReference type="PANTHER" id="PTHR35007">
    <property type="entry name" value="INTEGRAL MEMBRANE PROTEIN-RELATED"/>
    <property type="match status" value="1"/>
</dbReference>
<keyword evidence="5 7" id="KW-0472">Membrane</keyword>
<dbReference type="PANTHER" id="PTHR35007:SF3">
    <property type="entry name" value="POSSIBLE CONSERVED ALANINE RICH MEMBRANE PROTEIN"/>
    <property type="match status" value="1"/>
</dbReference>
<dbReference type="RefSeq" id="WP_304600185.1">
    <property type="nucleotide sequence ID" value="NZ_JAUQYP010000001.1"/>
</dbReference>
<proteinExistence type="predicted"/>
<feature type="transmembrane region" description="Helical" evidence="7">
    <location>
        <begin position="157"/>
        <end position="176"/>
    </location>
</feature>
<keyword evidence="10" id="KW-1185">Reference proteome</keyword>
<dbReference type="Pfam" id="PF00482">
    <property type="entry name" value="T2SSF"/>
    <property type="match status" value="1"/>
</dbReference>
<sequence>MSRAHGLLPDGRSTSPRFLGRGLVRTGPRRSAGREFSELVVDVAAAVRSGADPSAAWAARGVRGQEVPRAADLARAGARPDAVAAVRAAGRLVARTGAPPAAVLDAVAASLEAEQDTDDRRRVALAGPTSSARLLAWLPALGLLLGVAVGADPFGVLVDGGAGSVLGLAGVLAALVGRAWSSRLVRAAGEGAREATDRGAWRGDRAARPASSVRAARGRGARTRLGRRLVAGETPEVPVAVLLELSAAVCAAGASVPGALEGVGRASGGRRGAAMAQAGQLLTSGLRWSQAWAGAPREVMVIADALRAAWGAGVAPGRSLRAAARRLRREQSVAANEAAGRLGVRLLLPLGLCHLPAFVMVGLVPVLVSLARGELGQ</sequence>
<name>A0ABT9D6R6_9CELL</name>
<reference evidence="9 10" key="1">
    <citation type="submission" date="2023-07" db="EMBL/GenBank/DDBJ databases">
        <title>Description of novel actinomycetes strains, isolated from tidal flat sediment.</title>
        <authorList>
            <person name="Lu C."/>
        </authorList>
    </citation>
    <scope>NUCLEOTIDE SEQUENCE [LARGE SCALE GENOMIC DNA]</scope>
    <source>
        <strain evidence="9 10">SYSU T00b441</strain>
    </source>
</reference>
<evidence type="ECO:0000313" key="9">
    <source>
        <dbReference type="EMBL" id="MDO8106533.1"/>
    </source>
</evidence>
<evidence type="ECO:0000256" key="4">
    <source>
        <dbReference type="ARBA" id="ARBA00022989"/>
    </source>
</evidence>
<feature type="transmembrane region" description="Helical" evidence="7">
    <location>
        <begin position="346"/>
        <end position="368"/>
    </location>
</feature>
<protein>
    <submittedName>
        <fullName evidence="9">Type II secretion system F family protein</fullName>
    </submittedName>
</protein>
<keyword evidence="3 7" id="KW-0812">Transmembrane</keyword>
<evidence type="ECO:0000313" key="10">
    <source>
        <dbReference type="Proteomes" id="UP001232536"/>
    </source>
</evidence>
<dbReference type="InterPro" id="IPR018076">
    <property type="entry name" value="T2SS_GspF_dom"/>
</dbReference>
<evidence type="ECO:0000256" key="2">
    <source>
        <dbReference type="ARBA" id="ARBA00022475"/>
    </source>
</evidence>
<feature type="transmembrane region" description="Helical" evidence="7">
    <location>
        <begin position="134"/>
        <end position="151"/>
    </location>
</feature>
<evidence type="ECO:0000256" key="7">
    <source>
        <dbReference type="SAM" id="Phobius"/>
    </source>
</evidence>
<evidence type="ECO:0000256" key="1">
    <source>
        <dbReference type="ARBA" id="ARBA00004651"/>
    </source>
</evidence>
<evidence type="ECO:0000259" key="8">
    <source>
        <dbReference type="Pfam" id="PF00482"/>
    </source>
</evidence>
<evidence type="ECO:0000256" key="5">
    <source>
        <dbReference type="ARBA" id="ARBA00023136"/>
    </source>
</evidence>
<comment type="caution">
    <text evidence="9">The sequence shown here is derived from an EMBL/GenBank/DDBJ whole genome shotgun (WGS) entry which is preliminary data.</text>
</comment>
<organism evidence="9 10">
    <name type="scientific">Actinotalea lenta</name>
    <dbReference type="NCBI Taxonomy" id="3064654"/>
    <lineage>
        <taxon>Bacteria</taxon>
        <taxon>Bacillati</taxon>
        <taxon>Actinomycetota</taxon>
        <taxon>Actinomycetes</taxon>
        <taxon>Micrococcales</taxon>
        <taxon>Cellulomonadaceae</taxon>
        <taxon>Actinotalea</taxon>
    </lineage>
</organism>
<dbReference type="Proteomes" id="UP001232536">
    <property type="component" value="Unassembled WGS sequence"/>
</dbReference>
<gene>
    <name evidence="9" type="ORF">Q6348_04905</name>
</gene>
<dbReference type="EMBL" id="JAUQYP010000001">
    <property type="protein sequence ID" value="MDO8106533.1"/>
    <property type="molecule type" value="Genomic_DNA"/>
</dbReference>
<keyword evidence="4 7" id="KW-1133">Transmembrane helix</keyword>
<feature type="domain" description="Type II secretion system protein GspF" evidence="8">
    <location>
        <begin position="247"/>
        <end position="362"/>
    </location>
</feature>
<comment type="subcellular location">
    <subcellularLocation>
        <location evidence="1">Cell membrane</location>
        <topology evidence="1">Multi-pass membrane protein</topology>
    </subcellularLocation>
</comment>
<evidence type="ECO:0000256" key="6">
    <source>
        <dbReference type="SAM" id="MobiDB-lite"/>
    </source>
</evidence>
<keyword evidence="2" id="KW-1003">Cell membrane</keyword>
<evidence type="ECO:0000256" key="3">
    <source>
        <dbReference type="ARBA" id="ARBA00022692"/>
    </source>
</evidence>
<feature type="region of interest" description="Disordered" evidence="6">
    <location>
        <begin position="1"/>
        <end position="28"/>
    </location>
</feature>
<accession>A0ABT9D6R6</accession>